<accession>A0A9N8VM18</accession>
<dbReference type="AlphaFoldDB" id="A0A9N8VM18"/>
<gene>
    <name evidence="1" type="ORF">AGERDE_LOCUS2182</name>
</gene>
<dbReference type="EMBL" id="CAJVPL010000173">
    <property type="protein sequence ID" value="CAG8459619.1"/>
    <property type="molecule type" value="Genomic_DNA"/>
</dbReference>
<proteinExistence type="predicted"/>
<comment type="caution">
    <text evidence="1">The sequence shown here is derived from an EMBL/GenBank/DDBJ whole genome shotgun (WGS) entry which is preliminary data.</text>
</comment>
<organism evidence="1 2">
    <name type="scientific">Ambispora gerdemannii</name>
    <dbReference type="NCBI Taxonomy" id="144530"/>
    <lineage>
        <taxon>Eukaryota</taxon>
        <taxon>Fungi</taxon>
        <taxon>Fungi incertae sedis</taxon>
        <taxon>Mucoromycota</taxon>
        <taxon>Glomeromycotina</taxon>
        <taxon>Glomeromycetes</taxon>
        <taxon>Archaeosporales</taxon>
        <taxon>Ambisporaceae</taxon>
        <taxon>Ambispora</taxon>
    </lineage>
</organism>
<evidence type="ECO:0000313" key="1">
    <source>
        <dbReference type="EMBL" id="CAG8459619.1"/>
    </source>
</evidence>
<sequence length="177" mass="20256">MKDRFYKQCPYKLTLSINELTKSAVKKRHNSPPQNSWVISEEIMKRIYVRTNTNRWATILTSTLPQEPIENDGLPSLTLAISTAIYNNQEYTNMFMTAIYNQEDFATAIYSQQDHTNDLAQNSLDNVFNNDNQLPILFETEFLFAESAPSTSNTPITSQISSPLTQSQSLTIIYDKI</sequence>
<dbReference type="Proteomes" id="UP000789831">
    <property type="component" value="Unassembled WGS sequence"/>
</dbReference>
<reference evidence="1" key="1">
    <citation type="submission" date="2021-06" db="EMBL/GenBank/DDBJ databases">
        <authorList>
            <person name="Kallberg Y."/>
            <person name="Tangrot J."/>
            <person name="Rosling A."/>
        </authorList>
    </citation>
    <scope>NUCLEOTIDE SEQUENCE</scope>
    <source>
        <strain evidence="1">MT106</strain>
    </source>
</reference>
<protein>
    <submittedName>
        <fullName evidence="1">3617_t:CDS:1</fullName>
    </submittedName>
</protein>
<evidence type="ECO:0000313" key="2">
    <source>
        <dbReference type="Proteomes" id="UP000789831"/>
    </source>
</evidence>
<name>A0A9N8VM18_9GLOM</name>
<dbReference type="OrthoDB" id="6247875at2759"/>
<keyword evidence="2" id="KW-1185">Reference proteome</keyword>